<dbReference type="PANTHER" id="PTHR19353:SF83">
    <property type="entry name" value="DELTA(6)-FATTY-ACID DESATURASE FAT-3"/>
    <property type="match status" value="1"/>
</dbReference>
<evidence type="ECO:0000256" key="1">
    <source>
        <dbReference type="ARBA" id="ARBA00022617"/>
    </source>
</evidence>
<dbReference type="PIRSF" id="PIRSF015921">
    <property type="entry name" value="FA_sphinglp_des"/>
    <property type="match status" value="1"/>
</dbReference>
<keyword evidence="2" id="KW-0479">Metal-binding</keyword>
<dbReference type="Pfam" id="PF00487">
    <property type="entry name" value="FA_desaturase"/>
    <property type="match status" value="1"/>
</dbReference>
<dbReference type="GO" id="GO:0020037">
    <property type="term" value="F:heme binding"/>
    <property type="evidence" value="ECO:0007669"/>
    <property type="project" value="InterPro"/>
</dbReference>
<evidence type="ECO:0000313" key="8">
    <source>
        <dbReference type="Proteomes" id="UP000580250"/>
    </source>
</evidence>
<name>A0A6V7XH57_MELEN</name>
<dbReference type="Gene3D" id="3.10.120.10">
    <property type="entry name" value="Cytochrome b5-like heme/steroid binding domain"/>
    <property type="match status" value="1"/>
</dbReference>
<dbReference type="Proteomes" id="UP000580250">
    <property type="component" value="Unassembled WGS sequence"/>
</dbReference>
<evidence type="ECO:0000256" key="3">
    <source>
        <dbReference type="ARBA" id="ARBA00023004"/>
    </source>
</evidence>
<accession>A0A6V7XH57</accession>
<feature type="transmembrane region" description="Helical" evidence="4">
    <location>
        <begin position="324"/>
        <end position="346"/>
    </location>
</feature>
<dbReference type="InterPro" id="IPR036400">
    <property type="entry name" value="Cyt_B5-like_heme/steroid_sf"/>
</dbReference>
<dbReference type="PANTHER" id="PTHR19353">
    <property type="entry name" value="FATTY ACID DESATURASE 2"/>
    <property type="match status" value="1"/>
</dbReference>
<dbReference type="InterPro" id="IPR001199">
    <property type="entry name" value="Cyt_B5-like_heme/steroid-bd"/>
</dbReference>
<dbReference type="GO" id="GO:0016717">
    <property type="term" value="F:oxidoreductase activity, acting on paired donors, with oxidation of a pair of donors resulting in the reduction of molecular oxygen to two molecules of water"/>
    <property type="evidence" value="ECO:0007669"/>
    <property type="project" value="TreeGrafter"/>
</dbReference>
<dbReference type="EMBL" id="CAJEWN010001589">
    <property type="protein sequence ID" value="CAD2198666.1"/>
    <property type="molecule type" value="Genomic_DNA"/>
</dbReference>
<feature type="transmembrane region" description="Helical" evidence="4">
    <location>
        <begin position="263"/>
        <end position="287"/>
    </location>
</feature>
<dbReference type="GO" id="GO:0046872">
    <property type="term" value="F:metal ion binding"/>
    <property type="evidence" value="ECO:0007669"/>
    <property type="project" value="UniProtKB-KW"/>
</dbReference>
<sequence length="456" mass="53743">MKINGRWICLSDEFVKLHPGGPVIEQYRGADATHIFHAFHEGSKKAYKQLEIQKEVNQPSTTLISTKTNSSKDKEIIDDDDFVVINYDIPPEKEMKIVLEFEELRQVNLKFNLEKNFIKKKVHSEGLLLPKPLFYVRKIFEVFTLLFFAFWLQYKTFYIFSALILALTWQQMGWLCHECCHHQPTKNRRINDFLSLFLGNFSQGFSRDWWKDKHNLHHATTNIISRDGDIDLAPLLALVPDDLFKQKTLISNLILRLIIPYQYFYFTLMYPLLRISWVTQSILHLFTSSKSKYKKHRNVALFEQFALFGHWFWVFLQLWLLPSFYIRIIYFAISQFVAGTLIALVVSYNHNSVPKFPENSGLLNNFAALHILTTRNMKSSPFVDWFWGGLNFQIEHHLFPTMPRPNLGRCSQLVRQFCKNNQLPYMEDDFFTGYFASLKLLHKVSKQAIEINKSSK</sequence>
<dbReference type="InterPro" id="IPR005804">
    <property type="entry name" value="FA_desaturase_dom"/>
</dbReference>
<feature type="domain" description="Fatty acid desaturase" evidence="6">
    <location>
        <begin position="159"/>
        <end position="427"/>
    </location>
</feature>
<dbReference type="GO" id="GO:0016020">
    <property type="term" value="C:membrane"/>
    <property type="evidence" value="ECO:0007669"/>
    <property type="project" value="TreeGrafter"/>
</dbReference>
<keyword evidence="3" id="KW-0408">Iron</keyword>
<reference evidence="7 8" key="1">
    <citation type="submission" date="2020-08" db="EMBL/GenBank/DDBJ databases">
        <authorList>
            <person name="Koutsovoulos G."/>
            <person name="Danchin GJ E."/>
        </authorList>
    </citation>
    <scope>NUCLEOTIDE SEQUENCE [LARGE SCALE GENOMIC DNA]</scope>
</reference>
<gene>
    <name evidence="7" type="ORF">MENT_LOCUS51996</name>
</gene>
<dbReference type="AlphaFoldDB" id="A0A6V7XH57"/>
<keyword evidence="4" id="KW-0472">Membrane</keyword>
<keyword evidence="4" id="KW-1133">Transmembrane helix</keyword>
<evidence type="ECO:0000256" key="2">
    <source>
        <dbReference type="ARBA" id="ARBA00022723"/>
    </source>
</evidence>
<evidence type="ECO:0000259" key="5">
    <source>
        <dbReference type="Pfam" id="PF00173"/>
    </source>
</evidence>
<keyword evidence="1" id="KW-0349">Heme</keyword>
<dbReference type="CDD" id="cd03506">
    <property type="entry name" value="Delta6-FADS-like"/>
    <property type="match status" value="1"/>
</dbReference>
<dbReference type="GO" id="GO:0006629">
    <property type="term" value="P:lipid metabolic process"/>
    <property type="evidence" value="ECO:0007669"/>
    <property type="project" value="InterPro"/>
</dbReference>
<dbReference type="Pfam" id="PF00173">
    <property type="entry name" value="Cyt-b5"/>
    <property type="match status" value="1"/>
</dbReference>
<dbReference type="SUPFAM" id="SSF55856">
    <property type="entry name" value="Cytochrome b5-like heme/steroid binding domain"/>
    <property type="match status" value="1"/>
</dbReference>
<dbReference type="InterPro" id="IPR012171">
    <property type="entry name" value="Fatty_acid_desaturase"/>
</dbReference>
<feature type="domain" description="Cytochrome b5 heme-binding" evidence="5">
    <location>
        <begin position="13"/>
        <end position="45"/>
    </location>
</feature>
<comment type="caution">
    <text evidence="7">The sequence shown here is derived from an EMBL/GenBank/DDBJ whole genome shotgun (WGS) entry which is preliminary data.</text>
</comment>
<feature type="transmembrane region" description="Helical" evidence="4">
    <location>
        <begin position="139"/>
        <end position="165"/>
    </location>
</feature>
<evidence type="ECO:0000256" key="4">
    <source>
        <dbReference type="SAM" id="Phobius"/>
    </source>
</evidence>
<evidence type="ECO:0000313" key="7">
    <source>
        <dbReference type="EMBL" id="CAD2198666.1"/>
    </source>
</evidence>
<dbReference type="PROSITE" id="PS00191">
    <property type="entry name" value="CYTOCHROME_B5_1"/>
    <property type="match status" value="1"/>
</dbReference>
<organism evidence="7 8">
    <name type="scientific">Meloidogyne enterolobii</name>
    <name type="common">Root-knot nematode worm</name>
    <name type="synonym">Meloidogyne mayaguensis</name>
    <dbReference type="NCBI Taxonomy" id="390850"/>
    <lineage>
        <taxon>Eukaryota</taxon>
        <taxon>Metazoa</taxon>
        <taxon>Ecdysozoa</taxon>
        <taxon>Nematoda</taxon>
        <taxon>Chromadorea</taxon>
        <taxon>Rhabditida</taxon>
        <taxon>Tylenchina</taxon>
        <taxon>Tylenchomorpha</taxon>
        <taxon>Tylenchoidea</taxon>
        <taxon>Meloidogynidae</taxon>
        <taxon>Meloidogyninae</taxon>
        <taxon>Meloidogyne</taxon>
    </lineage>
</organism>
<dbReference type="OrthoDB" id="260091at2759"/>
<proteinExistence type="predicted"/>
<keyword evidence="4" id="KW-0812">Transmembrane</keyword>
<feature type="transmembrane region" description="Helical" evidence="4">
    <location>
        <begin position="299"/>
        <end position="318"/>
    </location>
</feature>
<protein>
    <submittedName>
        <fullName evidence="7">Uncharacterized protein</fullName>
    </submittedName>
</protein>
<dbReference type="InterPro" id="IPR018506">
    <property type="entry name" value="Cyt_B5_heme-BS"/>
</dbReference>
<evidence type="ECO:0000259" key="6">
    <source>
        <dbReference type="Pfam" id="PF00487"/>
    </source>
</evidence>